<reference evidence="4" key="1">
    <citation type="submission" date="2017-02" db="EMBL/GenBank/DDBJ databases">
        <authorList>
            <person name="Regsiter A."/>
            <person name="William W."/>
        </authorList>
    </citation>
    <scope>NUCLEOTIDE SEQUENCE</scope>
    <source>
        <strain evidence="4">Bib</strain>
    </source>
</reference>
<name>A0A3P3XI99_9SPIR</name>
<evidence type="ECO:0000256" key="2">
    <source>
        <dbReference type="SAM" id="MobiDB-lite"/>
    </source>
</evidence>
<dbReference type="AlphaFoldDB" id="A0A3P3XI99"/>
<dbReference type="SMART" id="SM00899">
    <property type="entry name" value="FeoA"/>
    <property type="match status" value="1"/>
</dbReference>
<evidence type="ECO:0000313" key="4">
    <source>
        <dbReference type="EMBL" id="SLM12520.1"/>
    </source>
</evidence>
<dbReference type="PANTHER" id="PTHR42954:SF2">
    <property type="entry name" value="FE(2+) TRANSPORT PROTEIN A"/>
    <property type="match status" value="1"/>
</dbReference>
<feature type="region of interest" description="Disordered" evidence="2">
    <location>
        <begin position="100"/>
        <end position="120"/>
    </location>
</feature>
<accession>A0A3P3XI99</accession>
<dbReference type="SUPFAM" id="SSF50037">
    <property type="entry name" value="C-terminal domain of transcriptional repressors"/>
    <property type="match status" value="1"/>
</dbReference>
<dbReference type="Pfam" id="PF04023">
    <property type="entry name" value="FeoA"/>
    <property type="match status" value="1"/>
</dbReference>
<keyword evidence="1" id="KW-0408">Iron</keyword>
<dbReference type="InterPro" id="IPR008988">
    <property type="entry name" value="Transcriptional_repressor_C"/>
</dbReference>
<protein>
    <recommendedName>
        <fullName evidence="3">Ferrous iron transporter FeoA-like domain-containing protein</fullName>
    </recommendedName>
</protein>
<gene>
    <name evidence="4" type="ORF">SPIROBIBN47_250071</name>
</gene>
<dbReference type="Gene3D" id="2.30.30.90">
    <property type="match status" value="1"/>
</dbReference>
<feature type="domain" description="Ferrous iron transporter FeoA-like" evidence="3">
    <location>
        <begin position="1"/>
        <end position="73"/>
    </location>
</feature>
<dbReference type="InterPro" id="IPR007167">
    <property type="entry name" value="Fe-transptr_FeoA-like"/>
</dbReference>
<evidence type="ECO:0000256" key="1">
    <source>
        <dbReference type="ARBA" id="ARBA00023004"/>
    </source>
</evidence>
<organism evidence="4">
    <name type="scientific">uncultured spirochete</name>
    <dbReference type="NCBI Taxonomy" id="156406"/>
    <lineage>
        <taxon>Bacteria</taxon>
        <taxon>Pseudomonadati</taxon>
        <taxon>Spirochaetota</taxon>
        <taxon>Spirochaetia</taxon>
        <taxon>Spirochaetales</taxon>
        <taxon>environmental samples</taxon>
    </lineage>
</organism>
<feature type="compositionally biased region" description="Basic residues" evidence="2">
    <location>
        <begin position="103"/>
        <end position="120"/>
    </location>
</feature>
<sequence>MLLAELGPGQKFKVLRVTFGGEIGKRLADLGFISGAEGHVVRAALFHGPMQIRLADYDLIMRRHEAKLVEIELLPQPVPVSEPASEAHAVIDIRPNATGMRPKGMRHLNRGFHHGRPGCP</sequence>
<proteinExistence type="predicted"/>
<dbReference type="GO" id="GO:0046914">
    <property type="term" value="F:transition metal ion binding"/>
    <property type="evidence" value="ECO:0007669"/>
    <property type="project" value="InterPro"/>
</dbReference>
<dbReference type="InterPro" id="IPR038157">
    <property type="entry name" value="FeoA_core_dom"/>
</dbReference>
<evidence type="ECO:0000259" key="3">
    <source>
        <dbReference type="SMART" id="SM00899"/>
    </source>
</evidence>
<dbReference type="EMBL" id="FWDM01000018">
    <property type="protein sequence ID" value="SLM12520.1"/>
    <property type="molecule type" value="Genomic_DNA"/>
</dbReference>
<dbReference type="PANTHER" id="PTHR42954">
    <property type="entry name" value="FE(2+) TRANSPORT PROTEIN A"/>
    <property type="match status" value="1"/>
</dbReference>
<dbReference type="InterPro" id="IPR052713">
    <property type="entry name" value="FeoA"/>
</dbReference>